<accession>S2W2P5</accession>
<dbReference type="GO" id="GO:0008899">
    <property type="term" value="F:homoserine O-succinyltransferase activity"/>
    <property type="evidence" value="ECO:0007669"/>
    <property type="project" value="UniProtKB-UniRule"/>
</dbReference>
<dbReference type="UniPathway" id="UPA00051">
    <property type="reaction ID" value="UER00075"/>
</dbReference>
<dbReference type="PATRIC" id="fig|883161.3.peg.1303"/>
<comment type="caution">
    <text evidence="5">The sequence shown here is derived from an EMBL/GenBank/DDBJ whole genome shotgun (WGS) entry which is preliminary data.</text>
</comment>
<feature type="binding site" evidence="2">
    <location>
        <position position="232"/>
    </location>
    <ligand>
        <name>substrate</name>
    </ligand>
</feature>
<evidence type="ECO:0000313" key="5">
    <source>
        <dbReference type="EMBL" id="EPD32610.1"/>
    </source>
</evidence>
<sequence length="397" mass="44299">MLSEEKQKLNDRLRISGVQKVKLFDADNPLILEGGERLNEVEIAYETYGELNENRDNAVYICHALTGEAHAAGWQDGDKHAGWWNTLIGPGKAIDTDRWFVICSNLLGGCQGSTGPSSINPDTGNPWGLDFPLLDMRDFVKAHRALLKHLGIERLHAAVGGSLGGMQVLAWALDYPEEMSNAVLAATSSRLTAQNIAFSAVGREAIMRDENFDDGEFVSHGKNPDVGLAIARMMAHITYTSEVGFQEKFGRRPQFEDREPGFGIDFAVESYLDYQGTSFLTRFDALSYLYLTRVMDYFDPFSDSKATKKLHASPVNFLVLSFSTDWRFSTQQSLRIVQKLLGAQVPVNFREIASPWGHDSFLLDIKPYLSTVKAFVEADHGSTSQWEDRNRGAKCRA</sequence>
<dbReference type="AlphaFoldDB" id="S2W2P5"/>
<evidence type="ECO:0000313" key="6">
    <source>
        <dbReference type="Proteomes" id="UP000014417"/>
    </source>
</evidence>
<dbReference type="RefSeq" id="WP_016456137.1">
    <property type="nucleotide sequence ID" value="NZ_KE150269.1"/>
</dbReference>
<feature type="domain" description="AB hydrolase-1" evidence="4">
    <location>
        <begin position="58"/>
        <end position="363"/>
    </location>
</feature>
<comment type="similarity">
    <text evidence="2">Belongs to the AB hydrolase superfamily. MetX family.</text>
</comment>
<keyword evidence="6" id="KW-1185">Reference proteome</keyword>
<dbReference type="GO" id="GO:0005737">
    <property type="term" value="C:cytoplasm"/>
    <property type="evidence" value="ECO:0007669"/>
    <property type="project" value="UniProtKB-SubCell"/>
</dbReference>
<feature type="binding site" evidence="2">
    <location>
        <position position="359"/>
    </location>
    <ligand>
        <name>substrate</name>
    </ligand>
</feature>
<dbReference type="NCBIfam" id="NF001209">
    <property type="entry name" value="PRK00175.1"/>
    <property type="match status" value="1"/>
</dbReference>
<feature type="active site" evidence="2 3">
    <location>
        <position position="325"/>
    </location>
</feature>
<proteinExistence type="inferred from homology"/>
<dbReference type="InterPro" id="IPR000073">
    <property type="entry name" value="AB_hydrolase_1"/>
</dbReference>
<comment type="function">
    <text evidence="2">Transfers a succinyl group from succinyl-CoA to L-homoserine, forming succinyl-L-homoserine.</text>
</comment>
<comment type="pathway">
    <text evidence="2">Amino-acid biosynthesis; L-methionine biosynthesis via de novo pathway; O-succinyl-L-homoserine from L-homoserine: step 1/1.</text>
</comment>
<dbReference type="Proteomes" id="UP000014417">
    <property type="component" value="Unassembled WGS sequence"/>
</dbReference>
<evidence type="ECO:0000256" key="3">
    <source>
        <dbReference type="PIRSR" id="PIRSR000443-1"/>
    </source>
</evidence>
<protein>
    <recommendedName>
        <fullName evidence="2">Homoserine O-succinyltransferase</fullName>
        <shortName evidence="2">HST</shortName>
        <ecNumber evidence="2">2.3.1.46</ecNumber>
    </recommendedName>
    <alternativeName>
        <fullName evidence="2">Homoserine transsuccinylase</fullName>
        <shortName evidence="2">HTS</shortName>
    </alternativeName>
</protein>
<keyword evidence="2" id="KW-0012">Acyltransferase</keyword>
<feature type="active site" description="Nucleophile" evidence="2 3">
    <location>
        <position position="162"/>
    </location>
</feature>
<evidence type="ECO:0000259" key="4">
    <source>
        <dbReference type="Pfam" id="PF00561"/>
    </source>
</evidence>
<dbReference type="STRING" id="883161.HMPREF9306_01309"/>
<dbReference type="EMBL" id="AGZR01000008">
    <property type="protein sequence ID" value="EPD32610.1"/>
    <property type="molecule type" value="Genomic_DNA"/>
</dbReference>
<dbReference type="EC" id="2.3.1.46" evidence="2"/>
<name>S2W2P5_9ACTN</name>
<organism evidence="5 6">
    <name type="scientific">Propionimicrobium lymphophilum ACS-093-V-SCH5</name>
    <dbReference type="NCBI Taxonomy" id="883161"/>
    <lineage>
        <taxon>Bacteria</taxon>
        <taxon>Bacillati</taxon>
        <taxon>Actinomycetota</taxon>
        <taxon>Actinomycetes</taxon>
        <taxon>Propionibacteriales</taxon>
        <taxon>Propionibacteriaceae</taxon>
        <taxon>Propionimicrobium</taxon>
    </lineage>
</organism>
<gene>
    <name evidence="2" type="primary">metXS</name>
    <name evidence="5" type="ORF">HMPREF9306_01309</name>
</gene>
<dbReference type="OrthoDB" id="9800754at2"/>
<comment type="catalytic activity">
    <reaction evidence="2">
        <text>L-homoserine + succinyl-CoA = O-succinyl-L-homoserine + CoA</text>
        <dbReference type="Rhea" id="RHEA:22008"/>
        <dbReference type="ChEBI" id="CHEBI:57287"/>
        <dbReference type="ChEBI" id="CHEBI:57292"/>
        <dbReference type="ChEBI" id="CHEBI:57476"/>
        <dbReference type="ChEBI" id="CHEBI:57661"/>
        <dbReference type="EC" id="2.3.1.46"/>
    </reaction>
</comment>
<dbReference type="GO" id="GO:0009086">
    <property type="term" value="P:methionine biosynthetic process"/>
    <property type="evidence" value="ECO:0007669"/>
    <property type="project" value="UniProtKB-UniRule"/>
</dbReference>
<dbReference type="PANTHER" id="PTHR32268:SF11">
    <property type="entry name" value="HOMOSERINE O-ACETYLTRANSFERASE"/>
    <property type="match status" value="1"/>
</dbReference>
<dbReference type="SUPFAM" id="SSF53474">
    <property type="entry name" value="alpha/beta-Hydrolases"/>
    <property type="match status" value="1"/>
</dbReference>
<feature type="active site" evidence="2 3">
    <location>
        <position position="358"/>
    </location>
</feature>
<dbReference type="GO" id="GO:0004414">
    <property type="term" value="F:homoserine O-acetyltransferase activity"/>
    <property type="evidence" value="ECO:0007669"/>
    <property type="project" value="TreeGrafter"/>
</dbReference>
<dbReference type="Pfam" id="PF00561">
    <property type="entry name" value="Abhydrolase_1"/>
    <property type="match status" value="1"/>
</dbReference>
<dbReference type="GO" id="GO:0009092">
    <property type="term" value="P:homoserine metabolic process"/>
    <property type="evidence" value="ECO:0007669"/>
    <property type="project" value="TreeGrafter"/>
</dbReference>
<dbReference type="PIRSF" id="PIRSF000443">
    <property type="entry name" value="Homoser_Ac_trans"/>
    <property type="match status" value="1"/>
</dbReference>
<comment type="caution">
    <text evidence="2">Lacks conserved residue(s) required for the propagation of feature annotation.</text>
</comment>
<dbReference type="HAMAP" id="MF_00296">
    <property type="entry name" value="MetX_acyltransf"/>
    <property type="match status" value="1"/>
</dbReference>
<dbReference type="Gene3D" id="3.40.50.1820">
    <property type="entry name" value="alpha/beta hydrolase"/>
    <property type="match status" value="1"/>
</dbReference>
<dbReference type="Gene3D" id="1.10.1740.110">
    <property type="match status" value="1"/>
</dbReference>
<feature type="site" description="Important for acyl-CoA specificity" evidence="2">
    <location>
        <position position="327"/>
    </location>
</feature>
<evidence type="ECO:0000256" key="1">
    <source>
        <dbReference type="ARBA" id="ARBA00022679"/>
    </source>
</evidence>
<keyword evidence="2" id="KW-0486">Methionine biosynthesis</keyword>
<dbReference type="InterPro" id="IPR008220">
    <property type="entry name" value="HAT_MetX-like"/>
</dbReference>
<evidence type="ECO:0000256" key="2">
    <source>
        <dbReference type="HAMAP-Rule" id="MF_00296"/>
    </source>
</evidence>
<dbReference type="HOGENOM" id="CLU_028760_1_2_11"/>
<dbReference type="InterPro" id="IPR029058">
    <property type="entry name" value="AB_hydrolase_fold"/>
</dbReference>
<comment type="subunit">
    <text evidence="2">Homodimer.</text>
</comment>
<dbReference type="PANTHER" id="PTHR32268">
    <property type="entry name" value="HOMOSERINE O-ACETYLTRANSFERASE"/>
    <property type="match status" value="1"/>
</dbReference>
<reference evidence="5 6" key="1">
    <citation type="submission" date="2013-04" db="EMBL/GenBank/DDBJ databases">
        <title>The Genome Sequence of Propionimicrobium lymphophilum ACS-093-V-SCH5.</title>
        <authorList>
            <consortium name="The Broad Institute Genomics Platform"/>
            <person name="Earl A."/>
            <person name="Ward D."/>
            <person name="Feldgarden M."/>
            <person name="Gevers D."/>
            <person name="Saerens B."/>
            <person name="Vaneechoutte M."/>
            <person name="Walker B."/>
            <person name="Young S."/>
            <person name="Zeng Q."/>
            <person name="Gargeya S."/>
            <person name="Fitzgerald M."/>
            <person name="Haas B."/>
            <person name="Abouelleil A."/>
            <person name="Allen A.W."/>
            <person name="Alvarado L."/>
            <person name="Arachchi H.M."/>
            <person name="Berlin A.M."/>
            <person name="Chapman S.B."/>
            <person name="Gainer-Dewar J."/>
            <person name="Goldberg J."/>
            <person name="Griggs A."/>
            <person name="Gujja S."/>
            <person name="Hansen M."/>
            <person name="Howarth C."/>
            <person name="Imamovic A."/>
            <person name="Ireland A."/>
            <person name="Larimer J."/>
            <person name="McCowan C."/>
            <person name="Murphy C."/>
            <person name="Pearson M."/>
            <person name="Poon T.W."/>
            <person name="Priest M."/>
            <person name="Roberts A."/>
            <person name="Saif S."/>
            <person name="Shea T."/>
            <person name="Sisk P."/>
            <person name="Sykes S."/>
            <person name="Wortman J."/>
            <person name="Nusbaum C."/>
            <person name="Birren B."/>
        </authorList>
    </citation>
    <scope>NUCLEOTIDE SEQUENCE [LARGE SCALE GENOMIC DNA]</scope>
    <source>
        <strain evidence="5 6">ACS-093-V-SCH5</strain>
    </source>
</reference>
<keyword evidence="2" id="KW-0963">Cytoplasm</keyword>
<dbReference type="NCBIfam" id="TIGR01392">
    <property type="entry name" value="homoserO_Ac_trn"/>
    <property type="match status" value="1"/>
</dbReference>
<keyword evidence="1 2" id="KW-0808">Transferase</keyword>
<comment type="subcellular location">
    <subcellularLocation>
        <location evidence="2">Cytoplasm</location>
    </subcellularLocation>
</comment>
<keyword evidence="2" id="KW-0028">Amino-acid biosynthesis</keyword>